<sequence length="374" mass="39770">MVASFRALRGALASLALLIATMTSLPGTNAASLQAVSNFGANPSGARMFIYVPDNVTARPAVVVAVHYCSGSAQAYFSGTPYRQLSDTHGFIVIYPESPYSGGCWDVSSPATLRYEGGGSSNAIANMVRWTLERYSADADRVFVTGTSSGGMMTNVLAATYPDLFAAAVAYCGVPAGCFFTNSVAGWNSTCANGNSIASIEAWADTARAMRPGYTGRRPRMQIYHGGRDNLIFPQNYRETIKQWSGIFGYSGTATQTLTGNPNSRFNKEIYGPELQGIWGPQVDHNIPIPGDEDMRWFGITGGGPSPPPTTTSAAVTTSRTTSVSQPTTTAVPPPGGCQAQRWGQCGGQGWTGCTTCVSPWTCRAQNQWYSQCL</sequence>
<keyword evidence="8" id="KW-1185">Reference proteome</keyword>
<dbReference type="NCBIfam" id="TIGR01840">
    <property type="entry name" value="esterase_phb"/>
    <property type="match status" value="1"/>
</dbReference>
<comment type="subcellular location">
    <subcellularLocation>
        <location evidence="4">Secreted</location>
    </subcellularLocation>
</comment>
<keyword evidence="1 4" id="KW-0719">Serine esterase</keyword>
<dbReference type="PROSITE" id="PS00562">
    <property type="entry name" value="CBM1_1"/>
    <property type="match status" value="1"/>
</dbReference>
<dbReference type="GO" id="GO:0045493">
    <property type="term" value="P:xylan catabolic process"/>
    <property type="evidence" value="ECO:0007669"/>
    <property type="project" value="UniProtKB-UniRule"/>
</dbReference>
<dbReference type="Proteomes" id="UP000813385">
    <property type="component" value="Unassembled WGS sequence"/>
</dbReference>
<dbReference type="SMART" id="SM00236">
    <property type="entry name" value="fCBD"/>
    <property type="match status" value="1"/>
</dbReference>
<comment type="similarity">
    <text evidence="4">Belongs to the carbohydrate esterase 1 (CE1) family.</text>
</comment>
<feature type="signal peptide" evidence="4">
    <location>
        <begin position="1"/>
        <end position="30"/>
    </location>
</feature>
<dbReference type="GO" id="GO:0030248">
    <property type="term" value="F:cellulose binding"/>
    <property type="evidence" value="ECO:0007669"/>
    <property type="project" value="InterPro"/>
</dbReference>
<evidence type="ECO:0000256" key="3">
    <source>
        <dbReference type="ARBA" id="ARBA00022801"/>
    </source>
</evidence>
<evidence type="ECO:0000256" key="1">
    <source>
        <dbReference type="ARBA" id="ARBA00022487"/>
    </source>
</evidence>
<keyword evidence="2 4" id="KW-0732">Signal</keyword>
<dbReference type="InterPro" id="IPR000254">
    <property type="entry name" value="CBD"/>
</dbReference>
<evidence type="ECO:0000313" key="7">
    <source>
        <dbReference type="EMBL" id="KAH7375414.1"/>
    </source>
</evidence>
<dbReference type="InterPro" id="IPR010126">
    <property type="entry name" value="Esterase_phb"/>
</dbReference>
<accession>A0A8K0TN81</accession>
<dbReference type="InterPro" id="IPR050955">
    <property type="entry name" value="Plant_Biomass_Hydrol_Est"/>
</dbReference>
<organism evidence="7 8">
    <name type="scientific">Plectosphaerella cucumerina</name>
    <dbReference type="NCBI Taxonomy" id="40658"/>
    <lineage>
        <taxon>Eukaryota</taxon>
        <taxon>Fungi</taxon>
        <taxon>Dikarya</taxon>
        <taxon>Ascomycota</taxon>
        <taxon>Pezizomycotina</taxon>
        <taxon>Sordariomycetes</taxon>
        <taxon>Hypocreomycetidae</taxon>
        <taxon>Glomerellales</taxon>
        <taxon>Plectosphaerellaceae</taxon>
        <taxon>Plectosphaerella</taxon>
    </lineage>
</organism>
<evidence type="ECO:0000313" key="8">
    <source>
        <dbReference type="Proteomes" id="UP000813385"/>
    </source>
</evidence>
<keyword evidence="3 4" id="KW-0378">Hydrolase</keyword>
<dbReference type="PANTHER" id="PTHR43037">
    <property type="entry name" value="UNNAMED PRODUCT-RELATED"/>
    <property type="match status" value="1"/>
</dbReference>
<dbReference type="EMBL" id="JAGPXD010000001">
    <property type="protein sequence ID" value="KAH7375414.1"/>
    <property type="molecule type" value="Genomic_DNA"/>
</dbReference>
<keyword evidence="4" id="KW-0964">Secreted</keyword>
<keyword evidence="4" id="KW-0119">Carbohydrate metabolism</keyword>
<dbReference type="Pfam" id="PF10503">
    <property type="entry name" value="Esterase_PHB"/>
    <property type="match status" value="1"/>
</dbReference>
<feature type="chain" id="PRO_5035487406" description="Carboxylic ester hydrolase" evidence="4">
    <location>
        <begin position="31"/>
        <end position="374"/>
    </location>
</feature>
<dbReference type="Pfam" id="PF00734">
    <property type="entry name" value="CBM_1"/>
    <property type="match status" value="1"/>
</dbReference>
<keyword evidence="4" id="KW-0624">Polysaccharide degradation</keyword>
<dbReference type="GO" id="GO:0005576">
    <property type="term" value="C:extracellular region"/>
    <property type="evidence" value="ECO:0007669"/>
    <property type="project" value="UniProtKB-SubCell"/>
</dbReference>
<dbReference type="SUPFAM" id="SSF53474">
    <property type="entry name" value="alpha/beta-Hydrolases"/>
    <property type="match status" value="2"/>
</dbReference>
<dbReference type="OrthoDB" id="2425929at2759"/>
<dbReference type="InterPro" id="IPR029058">
    <property type="entry name" value="AB_hydrolase_fold"/>
</dbReference>
<gene>
    <name evidence="7" type="ORF">B0T11DRAFT_293104</name>
</gene>
<dbReference type="EC" id="3.1.1.-" evidence="4"/>
<dbReference type="Gene3D" id="3.40.50.1820">
    <property type="entry name" value="alpha/beta hydrolase"/>
    <property type="match status" value="1"/>
</dbReference>
<dbReference type="GO" id="GO:0052689">
    <property type="term" value="F:carboxylic ester hydrolase activity"/>
    <property type="evidence" value="ECO:0007669"/>
    <property type="project" value="UniProtKB-KW"/>
</dbReference>
<comment type="function">
    <text evidence="4">Esterase involved in the hydrolysis of xylan, a major structural heterogeneous polysaccharide found in plant biomass representing the second most abundant polysaccharide in the biosphere, after cellulose.</text>
</comment>
<feature type="domain" description="CBM1" evidence="6">
    <location>
        <begin position="338"/>
        <end position="374"/>
    </location>
</feature>
<proteinExistence type="inferred from homology"/>
<dbReference type="PROSITE" id="PS51164">
    <property type="entry name" value="CBM1_2"/>
    <property type="match status" value="1"/>
</dbReference>
<dbReference type="AlphaFoldDB" id="A0A8K0TN81"/>
<feature type="region of interest" description="Disordered" evidence="5">
    <location>
        <begin position="305"/>
        <end position="336"/>
    </location>
</feature>
<evidence type="ECO:0000256" key="5">
    <source>
        <dbReference type="SAM" id="MobiDB-lite"/>
    </source>
</evidence>
<name>A0A8K0TN81_9PEZI</name>
<protein>
    <recommendedName>
        <fullName evidence="4">Carboxylic ester hydrolase</fullName>
        <ecNumber evidence="4">3.1.1.-</ecNumber>
    </recommendedName>
</protein>
<evidence type="ECO:0000256" key="4">
    <source>
        <dbReference type="RuleBase" id="RU367147"/>
    </source>
</evidence>
<evidence type="ECO:0000259" key="6">
    <source>
        <dbReference type="PROSITE" id="PS51164"/>
    </source>
</evidence>
<dbReference type="PANTHER" id="PTHR43037:SF5">
    <property type="entry name" value="FERULOYL ESTERASE"/>
    <property type="match status" value="1"/>
</dbReference>
<comment type="caution">
    <text evidence="7">The sequence shown here is derived from an EMBL/GenBank/DDBJ whole genome shotgun (WGS) entry which is preliminary data.</text>
</comment>
<evidence type="ECO:0000256" key="2">
    <source>
        <dbReference type="ARBA" id="ARBA00022729"/>
    </source>
</evidence>
<reference evidence="7" key="1">
    <citation type="journal article" date="2021" name="Nat. Commun.">
        <title>Genetic determinants of endophytism in the Arabidopsis root mycobiome.</title>
        <authorList>
            <person name="Mesny F."/>
            <person name="Miyauchi S."/>
            <person name="Thiergart T."/>
            <person name="Pickel B."/>
            <person name="Atanasova L."/>
            <person name="Karlsson M."/>
            <person name="Huettel B."/>
            <person name="Barry K.W."/>
            <person name="Haridas S."/>
            <person name="Chen C."/>
            <person name="Bauer D."/>
            <person name="Andreopoulos W."/>
            <person name="Pangilinan J."/>
            <person name="LaButti K."/>
            <person name="Riley R."/>
            <person name="Lipzen A."/>
            <person name="Clum A."/>
            <person name="Drula E."/>
            <person name="Henrissat B."/>
            <person name="Kohler A."/>
            <person name="Grigoriev I.V."/>
            <person name="Martin F.M."/>
            <person name="Hacquard S."/>
        </authorList>
    </citation>
    <scope>NUCLEOTIDE SEQUENCE</scope>
    <source>
        <strain evidence="7">MPI-CAGE-AT-0016</strain>
    </source>
</reference>
<feature type="compositionally biased region" description="Low complexity" evidence="5">
    <location>
        <begin position="311"/>
        <end position="336"/>
    </location>
</feature>